<dbReference type="Gene3D" id="3.30.70.100">
    <property type="match status" value="1"/>
</dbReference>
<dbReference type="InterPro" id="IPR036163">
    <property type="entry name" value="HMA_dom_sf"/>
</dbReference>
<organism evidence="2 3">
    <name type="scientific">Coptis chinensis</name>
    <dbReference type="NCBI Taxonomy" id="261450"/>
    <lineage>
        <taxon>Eukaryota</taxon>
        <taxon>Viridiplantae</taxon>
        <taxon>Streptophyta</taxon>
        <taxon>Embryophyta</taxon>
        <taxon>Tracheophyta</taxon>
        <taxon>Spermatophyta</taxon>
        <taxon>Magnoliopsida</taxon>
        <taxon>Ranunculales</taxon>
        <taxon>Ranunculaceae</taxon>
        <taxon>Coptidoideae</taxon>
        <taxon>Coptis</taxon>
    </lineage>
</organism>
<protein>
    <recommendedName>
        <fullName evidence="1">HMA domain-containing protein</fullName>
    </recommendedName>
</protein>
<accession>A0A835H6I5</accession>
<name>A0A835H6I5_9MAGN</name>
<keyword evidence="3" id="KW-1185">Reference proteome</keyword>
<gene>
    <name evidence="2" type="ORF">IFM89_020471</name>
</gene>
<sequence>MTIATKLPAFGCAMGHRKQDTVYGSRFLCVDYRWMLDNKEKRVGSFGIKKSSSKSLLLPATTSLASIESLSMPQVHEIVLSADLRCVECQKKVAAVISRTTGAESVIVDILEKKVTLTYRTGMKESSNQVVSINRTTPLKIIKNFLYMVKS</sequence>
<reference evidence="2 3" key="1">
    <citation type="submission" date="2020-10" db="EMBL/GenBank/DDBJ databases">
        <title>The Coptis chinensis genome and diversification of protoberbering-type alkaloids.</title>
        <authorList>
            <person name="Wang B."/>
            <person name="Shu S."/>
            <person name="Song C."/>
            <person name="Liu Y."/>
        </authorList>
    </citation>
    <scope>NUCLEOTIDE SEQUENCE [LARGE SCALE GENOMIC DNA]</scope>
    <source>
        <strain evidence="2">HL-2020</strain>
        <tissue evidence="2">Leaf</tissue>
    </source>
</reference>
<dbReference type="Pfam" id="PF00403">
    <property type="entry name" value="HMA"/>
    <property type="match status" value="1"/>
</dbReference>
<dbReference type="PANTHER" id="PTHR47294">
    <property type="entry name" value="OS08G0431150 PROTEIN"/>
    <property type="match status" value="1"/>
</dbReference>
<dbReference type="Proteomes" id="UP000631114">
    <property type="component" value="Unassembled WGS sequence"/>
</dbReference>
<dbReference type="OrthoDB" id="1649273at2759"/>
<proteinExistence type="predicted"/>
<comment type="caution">
    <text evidence="2">The sequence shown here is derived from an EMBL/GenBank/DDBJ whole genome shotgun (WGS) entry which is preliminary data.</text>
</comment>
<dbReference type="GO" id="GO:0046872">
    <property type="term" value="F:metal ion binding"/>
    <property type="evidence" value="ECO:0007669"/>
    <property type="project" value="InterPro"/>
</dbReference>
<dbReference type="AlphaFoldDB" id="A0A835H6I5"/>
<dbReference type="EMBL" id="JADFTS010000008">
    <property type="protein sequence ID" value="KAF9593175.1"/>
    <property type="molecule type" value="Genomic_DNA"/>
</dbReference>
<dbReference type="SUPFAM" id="SSF55008">
    <property type="entry name" value="HMA, heavy metal-associated domain"/>
    <property type="match status" value="1"/>
</dbReference>
<evidence type="ECO:0000313" key="3">
    <source>
        <dbReference type="Proteomes" id="UP000631114"/>
    </source>
</evidence>
<evidence type="ECO:0000313" key="2">
    <source>
        <dbReference type="EMBL" id="KAF9593175.1"/>
    </source>
</evidence>
<evidence type="ECO:0000259" key="1">
    <source>
        <dbReference type="Pfam" id="PF00403"/>
    </source>
</evidence>
<feature type="domain" description="HMA" evidence="1">
    <location>
        <begin position="82"/>
        <end position="124"/>
    </location>
</feature>
<dbReference type="PANTHER" id="PTHR47294:SF6">
    <property type="entry name" value="HMA DOMAIN-CONTAINING PROTEIN"/>
    <property type="match status" value="1"/>
</dbReference>
<dbReference type="InterPro" id="IPR006121">
    <property type="entry name" value="HMA_dom"/>
</dbReference>